<sequence length="258" mass="29810">MPNNTDSYATLYLNWLKENIEEYKINNTAYRITTPFLDRNNDYTEVYLIKQANDDFILTDDGYTINELELSGFSIKSSEKRKNLMINILNSHGVKLGQDNDLFIKCSLSDMPLKKHMLIQCMIKVSDLFMLSRDNVKSIFLEDVQNYLECHNIRYIADVTFNGKSGLSSNYDFAIAKSKKSPERIIKVVNNLDTSYAKSIIFSWNDTLDARKNISVLYAFINDDNKKVSHDALTALKQYEIKTVLWSKRANFVEELAS</sequence>
<feature type="domain" description="DUF1828" evidence="1">
    <location>
        <begin position="34"/>
        <end position="125"/>
    </location>
</feature>
<name>A0ABZ2Y5Q5_9FIRM</name>
<organism evidence="3 4">
    <name type="scientific">Defluviitalea saccharophila</name>
    <dbReference type="NCBI Taxonomy" id="879970"/>
    <lineage>
        <taxon>Bacteria</taxon>
        <taxon>Bacillati</taxon>
        <taxon>Bacillota</taxon>
        <taxon>Clostridia</taxon>
        <taxon>Lachnospirales</taxon>
        <taxon>Defluviitaleaceae</taxon>
        <taxon>Defluviitalea</taxon>
    </lineage>
</organism>
<dbReference type="Proteomes" id="UP001486565">
    <property type="component" value="Chromosome"/>
</dbReference>
<evidence type="ECO:0000313" key="3">
    <source>
        <dbReference type="EMBL" id="WZL70672.1"/>
    </source>
</evidence>
<dbReference type="Pfam" id="PF08862">
    <property type="entry name" value="DUF1829"/>
    <property type="match status" value="1"/>
</dbReference>
<gene>
    <name evidence="3" type="ORF">QBE51_03835</name>
</gene>
<accession>A0ABZ2Y5Q5</accession>
<dbReference type="InterPro" id="IPR014961">
    <property type="entry name" value="DUF1829"/>
</dbReference>
<dbReference type="RefSeq" id="WP_341877633.1">
    <property type="nucleotide sequence ID" value="NZ_CP121687.1"/>
</dbReference>
<dbReference type="Pfam" id="PF08861">
    <property type="entry name" value="DUF1828"/>
    <property type="match status" value="1"/>
</dbReference>
<evidence type="ECO:0000259" key="2">
    <source>
        <dbReference type="Pfam" id="PF08862"/>
    </source>
</evidence>
<keyword evidence="4" id="KW-1185">Reference proteome</keyword>
<evidence type="ECO:0000313" key="4">
    <source>
        <dbReference type="Proteomes" id="UP001486565"/>
    </source>
</evidence>
<proteinExistence type="predicted"/>
<feature type="domain" description="DUF1829" evidence="2">
    <location>
        <begin position="163"/>
        <end position="249"/>
    </location>
</feature>
<protein>
    <submittedName>
        <fullName evidence="3">DUF1829 domain-containing protein</fullName>
    </submittedName>
</protein>
<evidence type="ECO:0000259" key="1">
    <source>
        <dbReference type="Pfam" id="PF08861"/>
    </source>
</evidence>
<dbReference type="InterPro" id="IPR014960">
    <property type="entry name" value="DUF1828"/>
</dbReference>
<dbReference type="EMBL" id="CP121687">
    <property type="protein sequence ID" value="WZL70672.1"/>
    <property type="molecule type" value="Genomic_DNA"/>
</dbReference>
<reference evidence="3 4" key="1">
    <citation type="submission" date="2023-03" db="EMBL/GenBank/DDBJ databases">
        <title>Novel Species.</title>
        <authorList>
            <person name="Ma S."/>
        </authorList>
    </citation>
    <scope>NUCLEOTIDE SEQUENCE [LARGE SCALE GENOMIC DNA]</scope>
    <source>
        <strain evidence="3 4">LIND6LT2</strain>
    </source>
</reference>